<dbReference type="EMBL" id="CABVGP010000001">
    <property type="protein sequence ID" value="VVJ15005.1"/>
    <property type="molecule type" value="Genomic_DNA"/>
</dbReference>
<dbReference type="SMART" id="SM00220">
    <property type="entry name" value="S_TKc"/>
    <property type="match status" value="1"/>
</dbReference>
<dbReference type="Pfam" id="PF00069">
    <property type="entry name" value="Pkinase"/>
    <property type="match status" value="1"/>
</dbReference>
<feature type="transmembrane region" description="Helical" evidence="2">
    <location>
        <begin position="661"/>
        <end position="684"/>
    </location>
</feature>
<dbReference type="SUPFAM" id="SSF56112">
    <property type="entry name" value="Protein kinase-like (PK-like)"/>
    <property type="match status" value="1"/>
</dbReference>
<keyword evidence="5" id="KW-1185">Reference proteome</keyword>
<proteinExistence type="predicted"/>
<gene>
    <name evidence="4" type="ORF">AA23TX_00032</name>
</gene>
<dbReference type="AlphaFoldDB" id="A0A6I8LD87"/>
<organism evidence="4 5">
    <name type="scientific">Amycolatopsis camponoti</name>
    <dbReference type="NCBI Taxonomy" id="2606593"/>
    <lineage>
        <taxon>Bacteria</taxon>
        <taxon>Bacillati</taxon>
        <taxon>Actinomycetota</taxon>
        <taxon>Actinomycetes</taxon>
        <taxon>Pseudonocardiales</taxon>
        <taxon>Pseudonocardiaceae</taxon>
        <taxon>Amycolatopsis</taxon>
    </lineage>
</organism>
<keyword evidence="2" id="KW-0812">Transmembrane</keyword>
<dbReference type="InterPro" id="IPR000719">
    <property type="entry name" value="Prot_kinase_dom"/>
</dbReference>
<dbReference type="GO" id="GO:0005524">
    <property type="term" value="F:ATP binding"/>
    <property type="evidence" value="ECO:0007669"/>
    <property type="project" value="InterPro"/>
</dbReference>
<dbReference type="Gene3D" id="1.10.510.10">
    <property type="entry name" value="Transferase(Phosphotransferase) domain 1"/>
    <property type="match status" value="1"/>
</dbReference>
<sequence>MTALTPTVRDAGRPAALRPTTRPESEPEGRAPADPVELPKDCELRHWIDVEGAGEVERVALVGHGRKSKAPDRILKLYKPGRGPVDGVHKAWRGITDKAPNVVRLHTSGQVAGRTFEIMDDRGARVGGSGAPESARRTTLRDVLADHPGGLTDDAVADVVGQLAGALEALGRVSLAHLDLRPENVLVSPRESGTGWEVTVVDFGLAQPLDKGVTWEVSRPLTPYTAPELLSASVSAETDWWSLGMITAELSTGRHPFGDLSEPNIRRQLATWNVPEPAGLAARVAPLFRGLTTRDHYHRWGADQVRSRIAQEPTSAPPPEPALSVRPFRFAGEEFWHVHALMECLQKHWSEAAAALFGTEEPRWAELADWLSQFDGRPGFSAARVIEHVDRIGSGADPGSPDALLLVLLRHADPSLVPRYRDLPAEPTGMRQAARWKDPKFADFAEDFWRWRLFRELDGAAGARELKNVDDLWRKLVARCRAVISVLRSDNPYTAPLTRISEEEWRAPFLRVAVDRTFQAKLSGDLSRLREYISAQLGAPLPMFEHLAATVLPERRRGRSAKPVPEELVGLLILHLLAPDVRQGVDDELAHRRSLMADESIRTLAWRRRERWREIERPAAMGWAAASMAIVVVAMAGLLVGADNLPRSISLASADAISTAWGFVAVGLAAQTACEVWLAALIGAPYHREYSLIMIFLRAVNRVGGKDAGLVRSALLLVGVAAAAAATLAILLTAPYLVTSALLVLHLRSARRRYRRWQDDHEELRNSSTGPAATPERQPS</sequence>
<keyword evidence="2" id="KW-0472">Membrane</keyword>
<protein>
    <recommendedName>
        <fullName evidence="3">Protein kinase domain-containing protein</fullName>
    </recommendedName>
</protein>
<dbReference type="PANTHER" id="PTHR24359">
    <property type="entry name" value="SERINE/THREONINE-PROTEIN KINASE SBK1"/>
    <property type="match status" value="1"/>
</dbReference>
<dbReference type="GO" id="GO:0004674">
    <property type="term" value="F:protein serine/threonine kinase activity"/>
    <property type="evidence" value="ECO:0007669"/>
    <property type="project" value="TreeGrafter"/>
</dbReference>
<feature type="region of interest" description="Disordered" evidence="1">
    <location>
        <begin position="760"/>
        <end position="780"/>
    </location>
</feature>
<dbReference type="PROSITE" id="PS50011">
    <property type="entry name" value="PROTEIN_KINASE_DOM"/>
    <property type="match status" value="1"/>
</dbReference>
<feature type="transmembrane region" description="Helical" evidence="2">
    <location>
        <begin position="714"/>
        <end position="747"/>
    </location>
</feature>
<dbReference type="InterPro" id="IPR011009">
    <property type="entry name" value="Kinase-like_dom_sf"/>
</dbReference>
<accession>A0A6I8LD87</accession>
<keyword evidence="2" id="KW-1133">Transmembrane helix</keyword>
<evidence type="ECO:0000313" key="5">
    <source>
        <dbReference type="Proteomes" id="UP000399805"/>
    </source>
</evidence>
<feature type="compositionally biased region" description="Basic and acidic residues" evidence="1">
    <location>
        <begin position="21"/>
        <end position="37"/>
    </location>
</feature>
<evidence type="ECO:0000259" key="3">
    <source>
        <dbReference type="PROSITE" id="PS50011"/>
    </source>
</evidence>
<feature type="domain" description="Protein kinase" evidence="3">
    <location>
        <begin position="45"/>
        <end position="323"/>
    </location>
</feature>
<reference evidence="4 5" key="1">
    <citation type="submission" date="2019-09" db="EMBL/GenBank/DDBJ databases">
        <authorList>
            <person name="Leyn A S."/>
        </authorList>
    </citation>
    <scope>NUCLEOTIDE SEQUENCE [LARGE SCALE GENOMIC DNA]</scope>
    <source>
        <strain evidence="4">AA231_1</strain>
    </source>
</reference>
<dbReference type="PANTHER" id="PTHR24359:SF1">
    <property type="entry name" value="INHIBITOR OF NUCLEAR FACTOR KAPPA-B KINASE EPSILON SUBUNIT HOMOLOG 1-RELATED"/>
    <property type="match status" value="1"/>
</dbReference>
<dbReference type="Proteomes" id="UP000399805">
    <property type="component" value="Unassembled WGS sequence"/>
</dbReference>
<evidence type="ECO:0000313" key="4">
    <source>
        <dbReference type="EMBL" id="VVJ15005.1"/>
    </source>
</evidence>
<evidence type="ECO:0000256" key="1">
    <source>
        <dbReference type="SAM" id="MobiDB-lite"/>
    </source>
</evidence>
<evidence type="ECO:0000256" key="2">
    <source>
        <dbReference type="SAM" id="Phobius"/>
    </source>
</evidence>
<name>A0A6I8LD87_9PSEU</name>
<dbReference type="RefSeq" id="WP_196425125.1">
    <property type="nucleotide sequence ID" value="NZ_CABVGP010000001.1"/>
</dbReference>
<feature type="region of interest" description="Disordered" evidence="1">
    <location>
        <begin position="1"/>
        <end position="37"/>
    </location>
</feature>
<feature type="transmembrane region" description="Helical" evidence="2">
    <location>
        <begin position="620"/>
        <end position="640"/>
    </location>
</feature>